<accession>M2B1F3</accession>
<dbReference type="InterPro" id="IPR020846">
    <property type="entry name" value="MFS_dom"/>
</dbReference>
<keyword evidence="1 4" id="KW-0812">Transmembrane</keyword>
<feature type="domain" description="Major facilitator superfamily (MFS) profile" evidence="5">
    <location>
        <begin position="105"/>
        <end position="518"/>
    </location>
</feature>
<proteinExistence type="predicted"/>
<dbReference type="Proteomes" id="UP000011529">
    <property type="component" value="Unassembled WGS sequence"/>
</dbReference>
<feature type="transmembrane region" description="Helical" evidence="4">
    <location>
        <begin position="492"/>
        <end position="512"/>
    </location>
</feature>
<dbReference type="PATRIC" id="fig|1263867.3.peg.3461"/>
<feature type="transmembrane region" description="Helical" evidence="4">
    <location>
        <begin position="341"/>
        <end position="367"/>
    </location>
</feature>
<dbReference type="EMBL" id="ANMO01000140">
    <property type="protein sequence ID" value="EMB16034.1"/>
    <property type="molecule type" value="Genomic_DNA"/>
</dbReference>
<dbReference type="Pfam" id="PF07690">
    <property type="entry name" value="MFS_1"/>
    <property type="match status" value="1"/>
</dbReference>
<feature type="transmembrane region" description="Helical" evidence="4">
    <location>
        <begin position="209"/>
        <end position="225"/>
    </location>
</feature>
<feature type="transmembrane region" description="Helical" evidence="4">
    <location>
        <begin position="246"/>
        <end position="272"/>
    </location>
</feature>
<dbReference type="PANTHER" id="PTHR11360">
    <property type="entry name" value="MONOCARBOXYLATE TRANSPORTER"/>
    <property type="match status" value="1"/>
</dbReference>
<evidence type="ECO:0000256" key="2">
    <source>
        <dbReference type="ARBA" id="ARBA00022989"/>
    </source>
</evidence>
<comment type="caution">
    <text evidence="6">The sequence shown here is derived from an EMBL/GenBank/DDBJ whole genome shotgun (WGS) entry which is preliminary data.</text>
</comment>
<protein>
    <submittedName>
        <fullName evidence="6">Major facilitator superfamily MFS-1</fullName>
    </submittedName>
</protein>
<dbReference type="InterPro" id="IPR050327">
    <property type="entry name" value="Proton-linked_MCT"/>
</dbReference>
<feature type="transmembrane region" description="Helical" evidence="4">
    <location>
        <begin position="464"/>
        <end position="486"/>
    </location>
</feature>
<feature type="transmembrane region" description="Helical" evidence="4">
    <location>
        <begin position="96"/>
        <end position="117"/>
    </location>
</feature>
<sequence>MLDGWGAVTLRFLPKHRLGCHVGHGLREERFFGLALGGFGRLGWRFCQSPLTSLVMSDPMHRFESDVTSNRMKPDKHNDGRSVRPRFANFPFDPSAVPFFYGTVVLVCGTLGVLASAPGQTVGVSVFTDFLIEAHQLSRSWISFAYLSGTIGSALLISRAGRYYDRFGGRWVSAGSAAMLAIVLAAMSFSDEIARAIAVLLPENYRDGVSFSVLTLGFFAMRFFGQGMLTLSSRNMVLEWFEQRRGMALAFIGISIAFGFSITPACFEWLIQRRGWSWAWQTIAMLVGVFAIVAICFARSRPEDHGMVPDGPFAKEDRKTHAETVSGRQFTLSEARRTYSFWVFTFSVVLSGLILTAFSFHVVSIFADAGMSRARAVAIFVPAACVSVVVEFAGGWLSDFVKLKYLAMVQSLGSLILALSLAFLGDNVSIVFVVLGMGLMQGMFGIISGVTWPRFYGRTHLGAISGFSTSIVVAGTAIGPYLFSVAHDQVGVYRPATLLCAVAAVVLIAASWRADRPA</sequence>
<evidence type="ECO:0000313" key="6">
    <source>
        <dbReference type="EMBL" id="EMB16034.1"/>
    </source>
</evidence>
<dbReference type="SUPFAM" id="SSF103473">
    <property type="entry name" value="MFS general substrate transporter"/>
    <property type="match status" value="1"/>
</dbReference>
<name>M2B1F3_9BACT</name>
<keyword evidence="2 4" id="KW-1133">Transmembrane helix</keyword>
<feature type="transmembrane region" description="Helical" evidence="4">
    <location>
        <begin position="137"/>
        <end position="157"/>
    </location>
</feature>
<dbReference type="PROSITE" id="PS50850">
    <property type="entry name" value="MFS"/>
    <property type="match status" value="1"/>
</dbReference>
<keyword evidence="7" id="KW-1185">Reference proteome</keyword>
<reference evidence="6" key="2">
    <citation type="journal article" date="2013" name="Mar. Genomics">
        <title>Expression of sulfatases in Rhodopirellula baltica and the diversity of sulfatases in the genus Rhodopirellula.</title>
        <authorList>
            <person name="Wegner C.E."/>
            <person name="Richter-Heitmann T."/>
            <person name="Klindworth A."/>
            <person name="Klockow C."/>
            <person name="Richter M."/>
            <person name="Achstetter T."/>
            <person name="Glockner F.O."/>
            <person name="Harder J."/>
        </authorList>
    </citation>
    <scope>NUCLEOTIDE SEQUENCE [LARGE SCALE GENOMIC DNA]</scope>
    <source>
        <strain evidence="6">6C</strain>
    </source>
</reference>
<feature type="transmembrane region" description="Helical" evidence="4">
    <location>
        <begin position="405"/>
        <end position="424"/>
    </location>
</feature>
<reference evidence="6" key="1">
    <citation type="submission" date="2012-11" db="EMBL/GenBank/DDBJ databases">
        <title>Permanent draft genomes of Rhodopirellula europaea strain SH398 and 6C.</title>
        <authorList>
            <person name="Richter M."/>
            <person name="Richter-Heitmann T."/>
            <person name="Frank C."/>
            <person name="Harder J."/>
            <person name="Glockner F.O."/>
        </authorList>
    </citation>
    <scope>NUCLEOTIDE SEQUENCE</scope>
    <source>
        <strain evidence="6">6C</strain>
    </source>
</reference>
<evidence type="ECO:0000313" key="7">
    <source>
        <dbReference type="Proteomes" id="UP000011529"/>
    </source>
</evidence>
<gene>
    <name evidence="6" type="ORF">RE6C_03241</name>
</gene>
<evidence type="ECO:0000256" key="1">
    <source>
        <dbReference type="ARBA" id="ARBA00022692"/>
    </source>
</evidence>
<evidence type="ECO:0000256" key="3">
    <source>
        <dbReference type="ARBA" id="ARBA00023136"/>
    </source>
</evidence>
<dbReference type="PANTHER" id="PTHR11360:SF308">
    <property type="entry name" value="BLL3089 PROTEIN"/>
    <property type="match status" value="1"/>
</dbReference>
<keyword evidence="3 4" id="KW-0472">Membrane</keyword>
<evidence type="ECO:0000256" key="4">
    <source>
        <dbReference type="SAM" id="Phobius"/>
    </source>
</evidence>
<feature type="transmembrane region" description="Helical" evidence="4">
    <location>
        <begin position="373"/>
        <end position="393"/>
    </location>
</feature>
<evidence type="ECO:0000259" key="5">
    <source>
        <dbReference type="PROSITE" id="PS50850"/>
    </source>
</evidence>
<dbReference type="InterPro" id="IPR011701">
    <property type="entry name" value="MFS"/>
</dbReference>
<feature type="transmembrane region" description="Helical" evidence="4">
    <location>
        <begin position="278"/>
        <end position="298"/>
    </location>
</feature>
<feature type="transmembrane region" description="Helical" evidence="4">
    <location>
        <begin position="169"/>
        <end position="189"/>
    </location>
</feature>
<dbReference type="InterPro" id="IPR036259">
    <property type="entry name" value="MFS_trans_sf"/>
</dbReference>
<dbReference type="AlphaFoldDB" id="M2B1F3"/>
<organism evidence="6 7">
    <name type="scientific">Rhodopirellula europaea 6C</name>
    <dbReference type="NCBI Taxonomy" id="1263867"/>
    <lineage>
        <taxon>Bacteria</taxon>
        <taxon>Pseudomonadati</taxon>
        <taxon>Planctomycetota</taxon>
        <taxon>Planctomycetia</taxon>
        <taxon>Pirellulales</taxon>
        <taxon>Pirellulaceae</taxon>
        <taxon>Rhodopirellula</taxon>
    </lineage>
</organism>
<dbReference type="GO" id="GO:0022857">
    <property type="term" value="F:transmembrane transporter activity"/>
    <property type="evidence" value="ECO:0007669"/>
    <property type="project" value="InterPro"/>
</dbReference>
<feature type="transmembrane region" description="Helical" evidence="4">
    <location>
        <begin position="430"/>
        <end position="452"/>
    </location>
</feature>
<dbReference type="Gene3D" id="1.20.1250.20">
    <property type="entry name" value="MFS general substrate transporter like domains"/>
    <property type="match status" value="2"/>
</dbReference>